<dbReference type="OrthoDB" id="9806505at2"/>
<dbReference type="SUPFAM" id="SSF52218">
    <property type="entry name" value="Flavoproteins"/>
    <property type="match status" value="1"/>
</dbReference>
<dbReference type="GO" id="GO:0016651">
    <property type="term" value="F:oxidoreductase activity, acting on NAD(P)H"/>
    <property type="evidence" value="ECO:0007669"/>
    <property type="project" value="UniProtKB-ARBA"/>
</dbReference>
<name>A0A8D4UTT0_9FIRM</name>
<accession>A0A8D4UTT0</accession>
<dbReference type="PROSITE" id="PS50902">
    <property type="entry name" value="FLAVODOXIN_LIKE"/>
    <property type="match status" value="1"/>
</dbReference>
<dbReference type="Gene3D" id="3.40.50.360">
    <property type="match status" value="1"/>
</dbReference>
<dbReference type="PROSITE" id="PS00201">
    <property type="entry name" value="FLAVODOXIN"/>
    <property type="match status" value="1"/>
</dbReference>
<dbReference type="Proteomes" id="UP000320585">
    <property type="component" value="Chromosome"/>
</dbReference>
<dbReference type="InterPro" id="IPR008254">
    <property type="entry name" value="Flavodoxin/NO_synth"/>
</dbReference>
<dbReference type="GO" id="GO:0010181">
    <property type="term" value="F:FMN binding"/>
    <property type="evidence" value="ECO:0007669"/>
    <property type="project" value="InterPro"/>
</dbReference>
<gene>
    <name evidence="2" type="ORF">Dia5BBH33_05500</name>
</gene>
<feature type="domain" description="Flavodoxin-like" evidence="1">
    <location>
        <begin position="3"/>
        <end position="159"/>
    </location>
</feature>
<dbReference type="GO" id="GO:0009055">
    <property type="term" value="F:electron transfer activity"/>
    <property type="evidence" value="ECO:0007669"/>
    <property type="project" value="InterPro"/>
</dbReference>
<dbReference type="GeneID" id="92715768"/>
<dbReference type="InterPro" id="IPR001226">
    <property type="entry name" value="Flavodoxin_CS"/>
</dbReference>
<reference evidence="3" key="1">
    <citation type="submission" date="2019-05" db="EMBL/GenBank/DDBJ databases">
        <title>Complete genome sequencing of Dialister sp. strain 5BBH33.</title>
        <authorList>
            <person name="Sakamoto M."/>
            <person name="Murakami T."/>
            <person name="Mori H."/>
        </authorList>
    </citation>
    <scope>NUCLEOTIDE SEQUENCE [LARGE SCALE GENOMIC DNA]</scope>
    <source>
        <strain evidence="3">5BBH33</strain>
    </source>
</reference>
<dbReference type="Pfam" id="PF12682">
    <property type="entry name" value="Flavodoxin_4"/>
    <property type="match status" value="1"/>
</dbReference>
<evidence type="ECO:0000259" key="1">
    <source>
        <dbReference type="PROSITE" id="PS50902"/>
    </source>
</evidence>
<dbReference type="RefSeq" id="WP_108849912.1">
    <property type="nucleotide sequence ID" value="NZ_AP019697.1"/>
</dbReference>
<keyword evidence="3" id="KW-1185">Reference proteome</keyword>
<dbReference type="InterPro" id="IPR029039">
    <property type="entry name" value="Flavoprotein-like_sf"/>
</dbReference>
<evidence type="ECO:0000313" key="2">
    <source>
        <dbReference type="EMBL" id="BBK24615.1"/>
    </source>
</evidence>
<protein>
    <submittedName>
        <fullName evidence="2">Flavodoxin</fullName>
    </submittedName>
</protein>
<sequence length="166" mass="19014">MKTLILYYSKSGHTRDLAAAIHKVIGGDMSELKSQRKYSSSYGMTILQAGLDKFRGRIPETEPVSFNLNDYDVIFLGCPTWYFTMAPAMQQFLSHADLKGKHVFTFSTSGGSPKKTLEDLRMAVEKRGGTMEEQLQVSYKKENRMTTQREIDQWIRKAADRLEFLK</sequence>
<dbReference type="AlphaFoldDB" id="A0A8D4UTT0"/>
<dbReference type="PANTHER" id="PTHR39201:SF1">
    <property type="entry name" value="FLAVODOXIN-LIKE DOMAIN-CONTAINING PROTEIN"/>
    <property type="match status" value="1"/>
</dbReference>
<organism evidence="2 3">
    <name type="scientific">Dialister hominis</name>
    <dbReference type="NCBI Taxonomy" id="2582419"/>
    <lineage>
        <taxon>Bacteria</taxon>
        <taxon>Bacillati</taxon>
        <taxon>Bacillota</taxon>
        <taxon>Negativicutes</taxon>
        <taxon>Veillonellales</taxon>
        <taxon>Veillonellaceae</taxon>
        <taxon>Dialister</taxon>
    </lineage>
</organism>
<proteinExistence type="predicted"/>
<dbReference type="PANTHER" id="PTHR39201">
    <property type="entry name" value="EXPORTED PROTEIN-RELATED"/>
    <property type="match status" value="1"/>
</dbReference>
<evidence type="ECO:0000313" key="3">
    <source>
        <dbReference type="Proteomes" id="UP000320585"/>
    </source>
</evidence>
<dbReference type="EMBL" id="AP019697">
    <property type="protein sequence ID" value="BBK24615.1"/>
    <property type="molecule type" value="Genomic_DNA"/>
</dbReference>
<dbReference type="KEGG" id="dho:Dia5BBH33_05500"/>